<dbReference type="OrthoDB" id="9814110at2"/>
<dbReference type="AlphaFoldDB" id="Q3SPZ3"/>
<accession>Q3SPZ3</accession>
<dbReference type="Gene3D" id="3.90.550.10">
    <property type="entry name" value="Spore Coat Polysaccharide Biosynthesis Protein SpsA, Chain A"/>
    <property type="match status" value="1"/>
</dbReference>
<dbReference type="SUPFAM" id="SSF53448">
    <property type="entry name" value="Nucleotide-diphospho-sugar transferases"/>
    <property type="match status" value="1"/>
</dbReference>
<evidence type="ECO:0000313" key="3">
    <source>
        <dbReference type="EMBL" id="ABA05648.1"/>
    </source>
</evidence>
<dbReference type="eggNOG" id="COG0517">
    <property type="taxonomic scope" value="Bacteria"/>
</dbReference>
<dbReference type="InterPro" id="IPR000644">
    <property type="entry name" value="CBS_dom"/>
</dbReference>
<dbReference type="InterPro" id="IPR029044">
    <property type="entry name" value="Nucleotide-diphossugar_trans"/>
</dbReference>
<dbReference type="GO" id="GO:0004475">
    <property type="term" value="F:mannose-1-phosphate guanylyltransferase (GTP) activity"/>
    <property type="evidence" value="ECO:0007669"/>
    <property type="project" value="UniProtKB-EC"/>
</dbReference>
<reference evidence="3 4" key="1">
    <citation type="journal article" date="2006" name="Appl. Environ. Microbiol.">
        <title>Genome sequence of the chemolithoautotrophic nitrite-oxidizing bacterium Nitrobacter winogradskyi Nb-255.</title>
        <authorList>
            <person name="Starkenburg S.R."/>
            <person name="Chain P.S."/>
            <person name="Sayavedra-Soto L.A."/>
            <person name="Hauser L."/>
            <person name="Land M.L."/>
            <person name="Larimer F.W."/>
            <person name="Malfatti S.A."/>
            <person name="Klotz M.G."/>
            <person name="Bottomley P.J."/>
            <person name="Arp D.J."/>
            <person name="Hickey W.J."/>
        </authorList>
    </citation>
    <scope>NUCLEOTIDE SEQUENCE [LARGE SCALE GENOMIC DNA]</scope>
    <source>
        <strain evidence="4">ATCC 25391 / DSM 10237 / CIP 104748 / NCIMB 11846 / Nb-255</strain>
    </source>
</reference>
<keyword evidence="3" id="KW-0808">Transferase</keyword>
<dbReference type="HOGENOM" id="CLU_045375_0_0_5"/>
<dbReference type="InterPro" id="IPR046342">
    <property type="entry name" value="CBS_dom_sf"/>
</dbReference>
<dbReference type="CDD" id="cd06426">
    <property type="entry name" value="NTP_transferase_like_2"/>
    <property type="match status" value="1"/>
</dbReference>
<feature type="domain" description="CBS" evidence="2">
    <location>
        <begin position="1"/>
        <end position="57"/>
    </location>
</feature>
<dbReference type="Pfam" id="PF00483">
    <property type="entry name" value="NTP_transferase"/>
    <property type="match status" value="1"/>
</dbReference>
<keyword evidence="3" id="KW-0548">Nucleotidyltransferase</keyword>
<dbReference type="EMBL" id="CP000115">
    <property type="protein sequence ID" value="ABA05648.1"/>
    <property type="molecule type" value="Genomic_DNA"/>
</dbReference>
<dbReference type="InterPro" id="IPR005835">
    <property type="entry name" value="NTP_transferase_dom"/>
</dbReference>
<dbReference type="InterPro" id="IPR050486">
    <property type="entry name" value="Mannose-1P_guanyltransferase"/>
</dbReference>
<keyword evidence="1" id="KW-0129">CBS domain</keyword>
<evidence type="ECO:0000256" key="1">
    <source>
        <dbReference type="PROSITE-ProRule" id="PRU00703"/>
    </source>
</evidence>
<name>Q3SPZ3_NITWN</name>
<keyword evidence="4" id="KW-1185">Reference proteome</keyword>
<protein>
    <submittedName>
        <fullName evidence="3">Nucleotidyl transferase</fullName>
        <ecNumber evidence="3">2.7.7.13</ecNumber>
    </submittedName>
</protein>
<dbReference type="SUPFAM" id="SSF54631">
    <property type="entry name" value="CBS-domain pair"/>
    <property type="match status" value="1"/>
</dbReference>
<dbReference type="CDD" id="cd04607">
    <property type="entry name" value="CBS_pair_NTP_transferase_assoc"/>
    <property type="match status" value="1"/>
</dbReference>
<gene>
    <name evidence="3" type="ordered locus">Nwi_2394</name>
</gene>
<dbReference type="Pfam" id="PF00571">
    <property type="entry name" value="CBS"/>
    <property type="match status" value="2"/>
</dbReference>
<dbReference type="RefSeq" id="WP_011315609.1">
    <property type="nucleotide sequence ID" value="NC_007406.1"/>
</dbReference>
<dbReference type="PANTHER" id="PTHR22572">
    <property type="entry name" value="SUGAR-1-PHOSPHATE GUANYL TRANSFERASE"/>
    <property type="match status" value="1"/>
</dbReference>
<dbReference type="SMART" id="SM00116">
    <property type="entry name" value="CBS"/>
    <property type="match status" value="2"/>
</dbReference>
<dbReference type="STRING" id="323098.Nwi_2394"/>
<proteinExistence type="predicted"/>
<dbReference type="KEGG" id="nwi:Nwi_2394"/>
<dbReference type="PROSITE" id="PS51371">
    <property type="entry name" value="CBS"/>
    <property type="match status" value="2"/>
</dbReference>
<dbReference type="eggNOG" id="COG1208">
    <property type="taxonomic scope" value="Bacteria"/>
</dbReference>
<evidence type="ECO:0000313" key="4">
    <source>
        <dbReference type="Proteomes" id="UP000002531"/>
    </source>
</evidence>
<sequence length="346" mass="38537">MSALFVVTEEIPLLEALRRIDEGNLQLAVVERDGKIVGTVTDGDVRRALLNGVGLDTPVNEVMNRNPVVAPAGISNAAALTLMRRRSIHQLPIVDDHGKVIEIKLIDDLAAASQADHWVVLMAGGLGSRLRPLTDDLPKPLIKVGNKPILETVLNGFIKSGFGKFFISVNYKAEMIREYFGDGSAWGVEIDYLVESDRLGTAGALSLIPERPTRPFFVMNGDLLTTVNFEQMLKYHLEHQAFTTICVREHAITVPFGVVDFEDHRILGIREKPTQKFFVNAGVYLLDPEVLDYIGATEAVDMPTLIERTIERGKRSVAFPLREYWIDVGRLDDLQKASDEFQRIFG</sequence>
<dbReference type="Gene3D" id="3.10.580.10">
    <property type="entry name" value="CBS-domain"/>
    <property type="match status" value="1"/>
</dbReference>
<dbReference type="Proteomes" id="UP000002531">
    <property type="component" value="Chromosome"/>
</dbReference>
<organism evidence="3 4">
    <name type="scientific">Nitrobacter winogradskyi (strain ATCC 25391 / DSM 10237 / CIP 104748 / NCIMB 11846 / Nb-255)</name>
    <dbReference type="NCBI Taxonomy" id="323098"/>
    <lineage>
        <taxon>Bacteria</taxon>
        <taxon>Pseudomonadati</taxon>
        <taxon>Pseudomonadota</taxon>
        <taxon>Alphaproteobacteria</taxon>
        <taxon>Hyphomicrobiales</taxon>
        <taxon>Nitrobacteraceae</taxon>
        <taxon>Nitrobacter</taxon>
    </lineage>
</organism>
<evidence type="ECO:0000259" key="2">
    <source>
        <dbReference type="PROSITE" id="PS51371"/>
    </source>
</evidence>
<dbReference type="EC" id="2.7.7.13" evidence="3"/>
<feature type="domain" description="CBS" evidence="2">
    <location>
        <begin position="63"/>
        <end position="119"/>
    </location>
</feature>